<dbReference type="RefSeq" id="WP_236333753.1">
    <property type="nucleotide sequence ID" value="NZ_CAKMMG010000002.1"/>
</dbReference>
<dbReference type="PROSITE" id="PS51014">
    <property type="entry name" value="COBK_CBIJ"/>
    <property type="match status" value="1"/>
</dbReference>
<reference evidence="4" key="1">
    <citation type="submission" date="2022-01" db="EMBL/GenBank/DDBJ databases">
        <authorList>
            <person name="Criscuolo A."/>
        </authorList>
    </citation>
    <scope>NUCLEOTIDE SEQUENCE</scope>
    <source>
        <strain evidence="4">CIP111892</strain>
    </source>
</reference>
<evidence type="ECO:0000313" key="4">
    <source>
        <dbReference type="EMBL" id="CAH1205359.1"/>
    </source>
</evidence>
<dbReference type="PANTHER" id="PTHR36925">
    <property type="entry name" value="COBALT-PRECORRIN-6A REDUCTASE"/>
    <property type="match status" value="1"/>
</dbReference>
<organism evidence="4 5">
    <name type="scientific">Paenibacillus auburnensis</name>
    <dbReference type="NCBI Taxonomy" id="2905649"/>
    <lineage>
        <taxon>Bacteria</taxon>
        <taxon>Bacillati</taxon>
        <taxon>Bacillota</taxon>
        <taxon>Bacilli</taxon>
        <taxon>Bacillales</taxon>
        <taxon>Paenibacillaceae</taxon>
        <taxon>Paenibacillus</taxon>
    </lineage>
</organism>
<evidence type="ECO:0000256" key="1">
    <source>
        <dbReference type="ARBA" id="ARBA00004953"/>
    </source>
</evidence>
<evidence type="ECO:0000313" key="5">
    <source>
        <dbReference type="Proteomes" id="UP000838324"/>
    </source>
</evidence>
<accession>A0ABM9C8P5</accession>
<sequence length="268" mass="29415">MILMLCGTGDARELALVLSRRGLPLLASVVTVSAAERLEEAGIRTRTGRLDMQGMITLLQEGNYRAVVDGSHPFALEAHANAIQAAAALGLPYFRYERRSLAFDSHPKLIPVHSYEEAALAAKVIKGSVMLTTGGKTLEVFAQVLLGDPKVRLTVRLLPCLENIEKCLRLGIEQRNIIALQGPFSREMNEAMFRHYGTQVMVTKESGAQGAVDEKLRTALDMGLYVILITRQQLLFDGNGGVYDSFDALAEAVQAELAERPEYRSVTR</sequence>
<gene>
    <name evidence="4" type="primary">cbiJ</name>
    <name evidence="4" type="ORF">PAECIP111892_02672</name>
</gene>
<keyword evidence="3 4" id="KW-0560">Oxidoreductase</keyword>
<dbReference type="PANTHER" id="PTHR36925:SF1">
    <property type="entry name" value="COBALT-PRECORRIN-6A REDUCTASE"/>
    <property type="match status" value="1"/>
</dbReference>
<dbReference type="GO" id="GO:0016491">
    <property type="term" value="F:oxidoreductase activity"/>
    <property type="evidence" value="ECO:0007669"/>
    <property type="project" value="UniProtKB-KW"/>
</dbReference>
<comment type="pathway">
    <text evidence="1">Cofactor biosynthesis; adenosylcobalamin biosynthesis.</text>
</comment>
<proteinExistence type="predicted"/>
<name>A0ABM9C8P5_9BACL</name>
<dbReference type="InterPro" id="IPR003723">
    <property type="entry name" value="Precorrin-6x_reduct"/>
</dbReference>
<keyword evidence="5" id="KW-1185">Reference proteome</keyword>
<dbReference type="EC" id="1.3.1.106" evidence="4"/>
<protein>
    <submittedName>
        <fullName evidence="4">Cobalt-precorrin-6A reductase</fullName>
        <ecNumber evidence="4">1.3.1.106</ecNumber>
    </submittedName>
</protein>
<evidence type="ECO:0000256" key="3">
    <source>
        <dbReference type="ARBA" id="ARBA00023002"/>
    </source>
</evidence>
<dbReference type="NCBIfam" id="TIGR00715">
    <property type="entry name" value="precor6x_red"/>
    <property type="match status" value="1"/>
</dbReference>
<keyword evidence="2" id="KW-0169">Cobalamin biosynthesis</keyword>
<comment type="caution">
    <text evidence="4">The sequence shown here is derived from an EMBL/GenBank/DDBJ whole genome shotgun (WGS) entry which is preliminary data.</text>
</comment>
<evidence type="ECO:0000256" key="2">
    <source>
        <dbReference type="ARBA" id="ARBA00022573"/>
    </source>
</evidence>
<dbReference type="EMBL" id="CAKMMG010000002">
    <property type="protein sequence ID" value="CAH1205359.1"/>
    <property type="molecule type" value="Genomic_DNA"/>
</dbReference>
<dbReference type="Pfam" id="PF02571">
    <property type="entry name" value="CbiJ"/>
    <property type="match status" value="1"/>
</dbReference>
<dbReference type="Proteomes" id="UP000838324">
    <property type="component" value="Unassembled WGS sequence"/>
</dbReference>